<reference evidence="3 4" key="1">
    <citation type="submission" date="2018-11" db="EMBL/GenBank/DDBJ databases">
        <title>Genomes From Bacteria Associated with the Canine Oral Cavity: a Test Case for Automated Genome-Based Taxonomic Assignment.</title>
        <authorList>
            <person name="Coil D.A."/>
            <person name="Jospin G."/>
            <person name="Darling A.E."/>
            <person name="Wallis C."/>
            <person name="Davis I.J."/>
            <person name="Harris S."/>
            <person name="Eisen J.A."/>
            <person name="Holcombe L.J."/>
            <person name="O'Flynn C."/>
        </authorList>
    </citation>
    <scope>NUCLEOTIDE SEQUENCE [LARGE SCALE GENOMIC DNA]</scope>
    <source>
        <strain evidence="3 4">OH770</strain>
    </source>
</reference>
<accession>A0A3P1SED9</accession>
<comment type="subcellular location">
    <subcellularLocation>
        <location evidence="1">Cell membrane</location>
        <topology evidence="1">Peripheral membrane protein</topology>
        <orientation evidence="1">Cytoplasmic side</orientation>
    </subcellularLocation>
</comment>
<dbReference type="PANTHER" id="PTHR33383">
    <property type="entry name" value="MEMBRANE PROTEIN INSERTION EFFICIENCY FACTOR-RELATED"/>
    <property type="match status" value="1"/>
</dbReference>
<evidence type="ECO:0000313" key="4">
    <source>
        <dbReference type="Proteomes" id="UP000280444"/>
    </source>
</evidence>
<dbReference type="RefSeq" id="WP_124869957.1">
    <property type="nucleotide sequence ID" value="NZ_RQZF01000004.1"/>
</dbReference>
<keyword evidence="1" id="KW-0472">Membrane</keyword>
<dbReference type="PANTHER" id="PTHR33383:SF1">
    <property type="entry name" value="MEMBRANE PROTEIN INSERTION EFFICIENCY FACTOR-RELATED"/>
    <property type="match status" value="1"/>
</dbReference>
<dbReference type="EMBL" id="RQZF01000004">
    <property type="protein sequence ID" value="RRC95379.1"/>
    <property type="molecule type" value="Genomic_DNA"/>
</dbReference>
<evidence type="ECO:0000256" key="2">
    <source>
        <dbReference type="SAM" id="MobiDB-lite"/>
    </source>
</evidence>
<sequence length="131" mass="14906">MTFTQIVRRSLRGAVILPVRLYQRFISPMMPPSCRYAPTCSNYAIEALSVHGIIKGTILSLWRLLRCNPWSHGGVDHVPQPGRWKPEPWIPPEDWVGHHSGESYIPMGLEADPTQVDDTDLTPTHLRRTPE</sequence>
<gene>
    <name evidence="3" type="primary">yidD</name>
    <name evidence="3" type="ORF">EII11_05740</name>
</gene>
<comment type="function">
    <text evidence="1">Could be involved in insertion of integral membrane proteins into the membrane.</text>
</comment>
<dbReference type="OrthoDB" id="9801753at2"/>
<dbReference type="SMART" id="SM01234">
    <property type="entry name" value="Haemolytic"/>
    <property type="match status" value="1"/>
</dbReference>
<organism evidence="3 4">
    <name type="scientific">Schaalia canis</name>
    <dbReference type="NCBI Taxonomy" id="100469"/>
    <lineage>
        <taxon>Bacteria</taxon>
        <taxon>Bacillati</taxon>
        <taxon>Actinomycetota</taxon>
        <taxon>Actinomycetes</taxon>
        <taxon>Actinomycetales</taxon>
        <taxon>Actinomycetaceae</taxon>
        <taxon>Schaalia</taxon>
    </lineage>
</organism>
<keyword evidence="4" id="KW-1185">Reference proteome</keyword>
<dbReference type="GO" id="GO:0005886">
    <property type="term" value="C:plasma membrane"/>
    <property type="evidence" value="ECO:0007669"/>
    <property type="project" value="UniProtKB-SubCell"/>
</dbReference>
<evidence type="ECO:0000313" key="3">
    <source>
        <dbReference type="EMBL" id="RRC95379.1"/>
    </source>
</evidence>
<proteinExistence type="inferred from homology"/>
<feature type="region of interest" description="Disordered" evidence="2">
    <location>
        <begin position="100"/>
        <end position="131"/>
    </location>
</feature>
<evidence type="ECO:0000256" key="1">
    <source>
        <dbReference type="HAMAP-Rule" id="MF_00386"/>
    </source>
</evidence>
<dbReference type="NCBIfam" id="TIGR00278">
    <property type="entry name" value="membrane protein insertion efficiency factor YidD"/>
    <property type="match status" value="1"/>
</dbReference>
<dbReference type="HAMAP" id="MF_00386">
    <property type="entry name" value="UPF0161_YidD"/>
    <property type="match status" value="1"/>
</dbReference>
<name>A0A3P1SED9_9ACTO</name>
<keyword evidence="1" id="KW-1003">Cell membrane</keyword>
<dbReference type="InterPro" id="IPR002696">
    <property type="entry name" value="Membr_insert_effic_factor_YidD"/>
</dbReference>
<comment type="similarity">
    <text evidence="1">Belongs to the UPF0161 family.</text>
</comment>
<dbReference type="AlphaFoldDB" id="A0A3P1SED9"/>
<protein>
    <recommendedName>
        <fullName evidence="1">Putative membrane protein insertion efficiency factor</fullName>
    </recommendedName>
</protein>
<comment type="caution">
    <text evidence="3">The sequence shown here is derived from an EMBL/GenBank/DDBJ whole genome shotgun (WGS) entry which is preliminary data.</text>
</comment>
<dbReference type="Pfam" id="PF01809">
    <property type="entry name" value="YidD"/>
    <property type="match status" value="1"/>
</dbReference>
<dbReference type="Proteomes" id="UP000280444">
    <property type="component" value="Unassembled WGS sequence"/>
</dbReference>